<proteinExistence type="predicted"/>
<reference evidence="2" key="1">
    <citation type="submission" date="2021-01" db="EMBL/GenBank/DDBJ databases">
        <authorList>
            <person name="Corre E."/>
            <person name="Pelletier E."/>
            <person name="Niang G."/>
            <person name="Scheremetjew M."/>
            <person name="Finn R."/>
            <person name="Kale V."/>
            <person name="Holt S."/>
            <person name="Cochrane G."/>
            <person name="Meng A."/>
            <person name="Brown T."/>
            <person name="Cohen L."/>
        </authorList>
    </citation>
    <scope>NUCLEOTIDE SEQUENCE</scope>
    <source>
        <strain evidence="2">NIES-2562</strain>
    </source>
</reference>
<sequence length="283" mass="31667">MKRSAAQVMKERLQKIENKFDEVAKRYENDPNPSLPPLVASASDIQEFSIVKWKRDVGGGISYYHYAVCALLHEGGKVVVGEVTGGQEGFNNFLQDKRDARVQLAEYSLYSSKFKGAEFDSVTRDPQEIRKICNRLSTGLAYWNTIAEKLKEKKESMETMYNLVVSNCEHFARWVCTGKWCSMQAEASHKLLIIAETAIIAVVGILDECAEAAKRILDKTRKYIKKHPVKSALIGVGLATALVGGIVFAKEKSKRQNHIAAADHRAAKSRWQEVETASAWKVS</sequence>
<evidence type="ECO:0000313" key="2">
    <source>
        <dbReference type="EMBL" id="CAE0255851.1"/>
    </source>
</evidence>
<evidence type="ECO:0008006" key="3">
    <source>
        <dbReference type="Google" id="ProtNLM"/>
    </source>
</evidence>
<accession>A0A7S3DGY1</accession>
<gene>
    <name evidence="2" type="ORF">PBIL07802_LOCUS18105</name>
</gene>
<protein>
    <recommendedName>
        <fullName evidence="3">LRAT domain-containing protein</fullName>
    </recommendedName>
</protein>
<evidence type="ECO:0000256" key="1">
    <source>
        <dbReference type="SAM" id="Phobius"/>
    </source>
</evidence>
<keyword evidence="1" id="KW-0812">Transmembrane</keyword>
<keyword evidence="1" id="KW-1133">Transmembrane helix</keyword>
<keyword evidence="1" id="KW-0472">Membrane</keyword>
<organism evidence="2">
    <name type="scientific">Palpitomonas bilix</name>
    <dbReference type="NCBI Taxonomy" id="652834"/>
    <lineage>
        <taxon>Eukaryota</taxon>
        <taxon>Eukaryota incertae sedis</taxon>
    </lineage>
</organism>
<name>A0A7S3DGY1_9EUKA</name>
<dbReference type="AlphaFoldDB" id="A0A7S3DGY1"/>
<feature type="transmembrane region" description="Helical" evidence="1">
    <location>
        <begin position="231"/>
        <end position="249"/>
    </location>
</feature>
<dbReference type="EMBL" id="HBIB01027860">
    <property type="protein sequence ID" value="CAE0255851.1"/>
    <property type="molecule type" value="Transcribed_RNA"/>
</dbReference>
<dbReference type="Gene3D" id="3.90.1720.10">
    <property type="entry name" value="endopeptidase domain like (from Nostoc punctiforme)"/>
    <property type="match status" value="1"/>
</dbReference>